<proteinExistence type="predicted"/>
<dbReference type="VEuPathDB" id="FungiDB:C8Q69DRAFT_498444"/>
<dbReference type="RefSeq" id="XP_028485290.1">
    <property type="nucleotide sequence ID" value="XM_028632299.1"/>
</dbReference>
<reference evidence="2 3" key="1">
    <citation type="journal article" date="2018" name="Front. Microbiol.">
        <title>Genomic and genetic insights into a cosmopolitan fungus, Paecilomyces variotii (Eurotiales).</title>
        <authorList>
            <person name="Urquhart A.S."/>
            <person name="Mondo S.J."/>
            <person name="Makela M.R."/>
            <person name="Hane J.K."/>
            <person name="Wiebenga A."/>
            <person name="He G."/>
            <person name="Mihaltcheva S."/>
            <person name="Pangilinan J."/>
            <person name="Lipzen A."/>
            <person name="Barry K."/>
            <person name="de Vries R.P."/>
            <person name="Grigoriev I.V."/>
            <person name="Idnurm A."/>
        </authorList>
    </citation>
    <scope>NUCLEOTIDE SEQUENCE [LARGE SCALE GENOMIC DNA]</scope>
    <source>
        <strain evidence="2 3">CBS 101075</strain>
    </source>
</reference>
<protein>
    <submittedName>
        <fullName evidence="2">Uncharacterized protein</fullName>
    </submittedName>
</protein>
<evidence type="ECO:0000313" key="2">
    <source>
        <dbReference type="EMBL" id="RWQ95645.1"/>
    </source>
</evidence>
<sequence>MFQLPWVQRHIPQKRIIPISAPQGLNGLLCLSDPQNRSVVVLMHTRFRANLSMLDRVCGEYSASVLRAESHIIASFCMAPNTVLLDQGPIIETPHDLAIGHLRGLAYPVVTSWASSAGRSIDRSRDQGGNSDQIHSRWLCLSVEKVGPSRRRDSAVASGSQHVSPMTRKRASLAPHFKPLTGEKRTNLEANHANLLTATSDRILVKKIVISVRLDRPVGRHHRLLFRVGVNQLERVEVGVVKEDNESCHS</sequence>
<evidence type="ECO:0000313" key="3">
    <source>
        <dbReference type="Proteomes" id="UP000283841"/>
    </source>
</evidence>
<dbReference type="AlphaFoldDB" id="A0A443HUY5"/>
<gene>
    <name evidence="2" type="ORF">C8Q69DRAFT_498444</name>
</gene>
<organism evidence="2 3">
    <name type="scientific">Byssochlamys spectabilis</name>
    <name type="common">Paecilomyces variotii</name>
    <dbReference type="NCBI Taxonomy" id="264951"/>
    <lineage>
        <taxon>Eukaryota</taxon>
        <taxon>Fungi</taxon>
        <taxon>Dikarya</taxon>
        <taxon>Ascomycota</taxon>
        <taxon>Pezizomycotina</taxon>
        <taxon>Eurotiomycetes</taxon>
        <taxon>Eurotiomycetidae</taxon>
        <taxon>Eurotiales</taxon>
        <taxon>Thermoascaceae</taxon>
        <taxon>Paecilomyces</taxon>
    </lineage>
</organism>
<accession>A0A443HUY5</accession>
<dbReference type="EMBL" id="RCNU01000005">
    <property type="protein sequence ID" value="RWQ95645.1"/>
    <property type="molecule type" value="Genomic_DNA"/>
</dbReference>
<name>A0A443HUY5_BYSSP</name>
<dbReference type="GeneID" id="39601576"/>
<comment type="caution">
    <text evidence="2">The sequence shown here is derived from an EMBL/GenBank/DDBJ whole genome shotgun (WGS) entry which is preliminary data.</text>
</comment>
<evidence type="ECO:0000256" key="1">
    <source>
        <dbReference type="SAM" id="MobiDB-lite"/>
    </source>
</evidence>
<feature type="region of interest" description="Disordered" evidence="1">
    <location>
        <begin position="150"/>
        <end position="174"/>
    </location>
</feature>
<dbReference type="Proteomes" id="UP000283841">
    <property type="component" value="Unassembled WGS sequence"/>
</dbReference>
<keyword evidence="3" id="KW-1185">Reference proteome</keyword>